<dbReference type="PANTHER" id="PTHR22796">
    <property type="entry name" value="URG4-RELATED"/>
    <property type="match status" value="1"/>
</dbReference>
<dbReference type="Pfam" id="PF13519">
    <property type="entry name" value="VWA_2"/>
    <property type="match status" value="1"/>
</dbReference>
<dbReference type="CDD" id="cd00198">
    <property type="entry name" value="vWFA"/>
    <property type="match status" value="1"/>
</dbReference>
<dbReference type="PANTHER" id="PTHR22796:SF1">
    <property type="entry name" value="VWFA DOMAIN-CONTAINING PROTEIN"/>
    <property type="match status" value="1"/>
</dbReference>
<dbReference type="Gene3D" id="3.40.50.300">
    <property type="entry name" value="P-loop containing nucleotide triphosphate hydrolases"/>
    <property type="match status" value="1"/>
</dbReference>
<gene>
    <name evidence="2" type="ORF">BT96DRAFT_954710</name>
</gene>
<dbReference type="InterPro" id="IPR002035">
    <property type="entry name" value="VWF_A"/>
</dbReference>
<dbReference type="EMBL" id="ML769399">
    <property type="protein sequence ID" value="KAE9406917.1"/>
    <property type="molecule type" value="Genomic_DNA"/>
</dbReference>
<evidence type="ECO:0000313" key="3">
    <source>
        <dbReference type="Proteomes" id="UP000799118"/>
    </source>
</evidence>
<dbReference type="OrthoDB" id="2343366at2759"/>
<evidence type="ECO:0000313" key="2">
    <source>
        <dbReference type="EMBL" id="KAE9406917.1"/>
    </source>
</evidence>
<sequence>MYRILDLISESGSGELIVDKIIIAQDSLKQFINEVVPGAYTSLTKVDFKALDKVGVKPFGVYGSKAQIIELLYSVGSVDDKLARLLTSSSDDSTGPRLRSGLYFIRISPSPENVERVIVLYWPEDTTWDDNAISSVRRNRVTFMRYLSKIADQTMCLVSEKHAKAIVWSESSSEDSVDELDDDENDRLFTFEVAKTKEQEESVKSRPGIRMAISLFKTTLPSPDCPLDTTAMTPKIIPGETQQGVLTTNFVPPTTHKDFIRDEIFNKTALKSLLRENHALTLGNDLTEASIRILAENGMERLFPTEFQGWRDRATSIRKDIASQNNVQRAELDAKIEGMMKTTRMSIREALLKRVTSVYPTLDFSELLKDDDVSDADTGSDHKFASLVRLYPAIGSKFEELMSIENISKITSQTFRPQKLRLIMVQSLLDVADGISDANRKSSIDAILTDGDLKNLQSHWKEPSKSTLWKKMMQFVSISTSEPLEEKIMKIANQKIKETSDPSFLVGLKDLLEQDAGLENVISSTIKSAQSILTHTVQKNFEILVKVADTTQQKKLRESIEQQSTAEEAKLLHEDILVVEAVEAIQSASIYCEQLSSSLSLYIQFSNDAFKAQSFRVGGVRRRRTEPLFEYKIQPVTLTADDTQNLRLNKHFIPTPKVETRTATSFKLPTHYSVRHIQLLANGKCLLVIDTGREFRVVCESPPGLDHAIKRMTKLGKDVLVAFDESTRLLAIIACESDKVCVFPLGFAFTSLRASDTVNLVQWYPPATSIRLSCFICGSEELLLVDSMCHLRIFSLMTQQFRPATIELDRAPVKAMSSPDYKYGFSVRSYHWSTFGSSEGTSLDLNVPGDPVVTAFDNRNSPHLVWIDIAAQMCQSVALDITKRVTEFSFQEKGTRSSRNSSEQSTIHNALIDCHADVWTRFPVVPAISRQTLVTKERRLPNRLLFVTDLNQEKFDPYFATMIHSFEQRTRKPGSDVLRKIQVDCASFDDVLQELVEESDWDVSELRVGEWLVDVLCLIPIHLAVTRDNRFIPLKDGVSSSALEKSLLGANVSQIVDMLSVGWYESIFQSYQATKVCEQSVGKSFALNHLADTSFAGSAMRTTEGVWMSVTPTESALIVALDFEGVHSIERSSQEDALLVLFNTSISNLVRSFPEQFCTFARYRWMFQSFQSSSTVLDPKANPTLFQSTLVIIIKDVVESDKSEIKIVQDEQDANFISRLHAGRLNIIPWPVIESKQFYTLYPVLKGRLDKQVITHPTAGEFLQTLKTMMAKLKANDWGALSQTLAGHRASQLMEALPYALTYGYTDIEKEPLKNMDTNKVIEVTDTPAIFYIPGSSFTSEWALSTLLESWTDIGERNRTQNDRTWIEGLQQYILSLADQRIEHVRQWIDSNLGRFKTDHANVEALRRMLESTVIAMRSHVELCMMKCESCNLLCICSRRHDSKDPHHCNTNHKCTQSCEFVDGHEEEEDEKVPCGFAAGHTGKHICTVDTHLCGEKCDLHDKKGCLEECIKVTDHADEGHFCASRTHACGEPCDLAHVNLEDGTTYSCPGTCHHPSDLEHSEHACDNRFCPLLCQLCARLCCGKHLHGLDMDAVHLCGEQHLCAALCAAPGICDIETQPQSIEATFTGRHETFQYTKVSAKRLQCVIPIPAGNLEHQGAHTHSSARNAFHYCEARCEDCGYYCTLPRGHPQQLHETSHGSMSKTSWALDDPDDAVELTGRKFGTGDDGAPMLCNIVCTDMGRHVHVGYCRASPGQPCQPTEGVQHVTHPMLPNRDQPKDWVTHNLHWGRMDPYSQEDRANFAKCDAMCSGPEHAATTTGPAQPSYCILPLFHPPAAFNNAGMGYISNDGHHFSCKNPVQLQQAYHVIFIIDRSGSMDGSDHRPLANTPTTALITRNCNNRLGAAYSALYGFWTSRNAALSASGQQGARRDAYSVILFDHNVNTCITNDFSRNPDELLNAIIPFKAGGGTDYTSALNTARAVMTQHWSTERSPVIIFLSDGECAVADSTVQGLCREAVVLGKALSFHTVAFGPHNSTLKRMAQIALEVQNRAPRDPLLPATAYIESSYAEVLDTVRLAETFLGLADSLKKTRGALLR</sequence>
<dbReference type="Gene3D" id="3.40.50.410">
    <property type="entry name" value="von Willebrand factor, type A domain"/>
    <property type="match status" value="1"/>
</dbReference>
<feature type="domain" description="VWFA" evidence="1">
    <location>
        <begin position="1866"/>
        <end position="2081"/>
    </location>
</feature>
<dbReference type="PROSITE" id="PS50234">
    <property type="entry name" value="VWFA"/>
    <property type="match status" value="1"/>
</dbReference>
<dbReference type="Proteomes" id="UP000799118">
    <property type="component" value="Unassembled WGS sequence"/>
</dbReference>
<name>A0A6A4ICS0_9AGAR</name>
<dbReference type="SMART" id="SM00327">
    <property type="entry name" value="VWA"/>
    <property type="match status" value="1"/>
</dbReference>
<organism evidence="2 3">
    <name type="scientific">Gymnopus androsaceus JB14</name>
    <dbReference type="NCBI Taxonomy" id="1447944"/>
    <lineage>
        <taxon>Eukaryota</taxon>
        <taxon>Fungi</taxon>
        <taxon>Dikarya</taxon>
        <taxon>Basidiomycota</taxon>
        <taxon>Agaricomycotina</taxon>
        <taxon>Agaricomycetes</taxon>
        <taxon>Agaricomycetidae</taxon>
        <taxon>Agaricales</taxon>
        <taxon>Marasmiineae</taxon>
        <taxon>Omphalotaceae</taxon>
        <taxon>Gymnopus</taxon>
    </lineage>
</organism>
<accession>A0A6A4ICS0</accession>
<protein>
    <recommendedName>
        <fullName evidence="1">VWFA domain-containing protein</fullName>
    </recommendedName>
</protein>
<dbReference type="SUPFAM" id="SSF53300">
    <property type="entry name" value="vWA-like"/>
    <property type="match status" value="1"/>
</dbReference>
<keyword evidence="3" id="KW-1185">Reference proteome</keyword>
<proteinExistence type="predicted"/>
<dbReference type="InterPro" id="IPR036465">
    <property type="entry name" value="vWFA_dom_sf"/>
</dbReference>
<reference evidence="2" key="1">
    <citation type="journal article" date="2019" name="Environ. Microbiol.">
        <title>Fungal ecological strategies reflected in gene transcription - a case study of two litter decomposers.</title>
        <authorList>
            <person name="Barbi F."/>
            <person name="Kohler A."/>
            <person name="Barry K."/>
            <person name="Baskaran P."/>
            <person name="Daum C."/>
            <person name="Fauchery L."/>
            <person name="Ihrmark K."/>
            <person name="Kuo A."/>
            <person name="LaButti K."/>
            <person name="Lipzen A."/>
            <person name="Morin E."/>
            <person name="Grigoriev I.V."/>
            <person name="Henrissat B."/>
            <person name="Lindahl B."/>
            <person name="Martin F."/>
        </authorList>
    </citation>
    <scope>NUCLEOTIDE SEQUENCE</scope>
    <source>
        <strain evidence="2">JB14</strain>
    </source>
</reference>
<dbReference type="InterPro" id="IPR027417">
    <property type="entry name" value="P-loop_NTPase"/>
</dbReference>
<evidence type="ECO:0000259" key="1">
    <source>
        <dbReference type="PROSITE" id="PS50234"/>
    </source>
</evidence>